<dbReference type="Gene3D" id="3.30.70.330">
    <property type="match status" value="1"/>
</dbReference>
<dbReference type="Gene3D" id="3.40.50.150">
    <property type="entry name" value="Vaccinia Virus protein VP39"/>
    <property type="match status" value="1"/>
</dbReference>
<comment type="cofactor">
    <cofactor evidence="1">
        <name>Fe(2+)</name>
        <dbReference type="ChEBI" id="CHEBI:29033"/>
    </cofactor>
</comment>
<evidence type="ECO:0000256" key="11">
    <source>
        <dbReference type="ARBA" id="ARBA00045506"/>
    </source>
</evidence>
<dbReference type="InterPro" id="IPR035979">
    <property type="entry name" value="RBD_domain_sf"/>
</dbReference>
<evidence type="ECO:0000313" key="18">
    <source>
        <dbReference type="Proteomes" id="UP000274131"/>
    </source>
</evidence>
<dbReference type="InterPro" id="IPR051422">
    <property type="entry name" value="AlkB_tRNA_MeTrf/Diox"/>
</dbReference>
<feature type="domain" description="RRM" evidence="15">
    <location>
        <begin position="7"/>
        <end position="68"/>
    </location>
</feature>
<keyword evidence="7 14" id="KW-0694">RNA-binding</keyword>
<dbReference type="InterPro" id="IPR005123">
    <property type="entry name" value="Oxoglu/Fe-dep_dioxygenase_dom"/>
</dbReference>
<dbReference type="GO" id="GO:0005737">
    <property type="term" value="C:cytoplasm"/>
    <property type="evidence" value="ECO:0007669"/>
    <property type="project" value="TreeGrafter"/>
</dbReference>
<dbReference type="EMBL" id="UXUI01007213">
    <property type="protein sequence ID" value="VDD86315.1"/>
    <property type="molecule type" value="Genomic_DNA"/>
</dbReference>
<dbReference type="GO" id="GO:0008757">
    <property type="term" value="F:S-adenosylmethionine-dependent methyltransferase activity"/>
    <property type="evidence" value="ECO:0007669"/>
    <property type="project" value="InterPro"/>
</dbReference>
<dbReference type="Pfam" id="PF08241">
    <property type="entry name" value="Methyltransf_11"/>
    <property type="match status" value="1"/>
</dbReference>
<dbReference type="GO" id="GO:0106335">
    <property type="term" value="F:tRNA (5-carboxymethyluridine(34)-5-O)-methyltransferase activity"/>
    <property type="evidence" value="ECO:0007669"/>
    <property type="project" value="UniProtKB-EC"/>
</dbReference>
<dbReference type="SUPFAM" id="SSF51197">
    <property type="entry name" value="Clavaminate synthase-like"/>
    <property type="match status" value="1"/>
</dbReference>
<evidence type="ECO:0000256" key="7">
    <source>
        <dbReference type="ARBA" id="ARBA00022884"/>
    </source>
</evidence>
<gene>
    <name evidence="17" type="ORF">EVEC_LOCUS1458</name>
</gene>
<keyword evidence="18" id="KW-1185">Reference proteome</keyword>
<keyword evidence="5" id="KW-0808">Transferase</keyword>
<evidence type="ECO:0000259" key="15">
    <source>
        <dbReference type="PROSITE" id="PS50102"/>
    </source>
</evidence>
<dbReference type="WBParaSite" id="EVEC_0000175001-mRNA-1">
    <property type="protein sequence ID" value="EVEC_0000175001-mRNA-1"/>
    <property type="gene ID" value="EVEC_0000175001"/>
</dbReference>
<keyword evidence="8" id="KW-0408">Iron</keyword>
<evidence type="ECO:0000256" key="5">
    <source>
        <dbReference type="ARBA" id="ARBA00022679"/>
    </source>
</evidence>
<evidence type="ECO:0000256" key="4">
    <source>
        <dbReference type="ARBA" id="ARBA00022603"/>
    </source>
</evidence>
<comment type="similarity">
    <text evidence="2">Belongs to the alkB family.</text>
</comment>
<dbReference type="PROSITE" id="PS50102">
    <property type="entry name" value="RRM"/>
    <property type="match status" value="1"/>
</dbReference>
<evidence type="ECO:0000256" key="14">
    <source>
        <dbReference type="PROSITE-ProRule" id="PRU00176"/>
    </source>
</evidence>
<evidence type="ECO:0000256" key="6">
    <source>
        <dbReference type="ARBA" id="ARBA00022833"/>
    </source>
</evidence>
<evidence type="ECO:0000256" key="13">
    <source>
        <dbReference type="ARBA" id="ARBA00049802"/>
    </source>
</evidence>
<dbReference type="Pfam" id="PF00076">
    <property type="entry name" value="RRM_1"/>
    <property type="match status" value="1"/>
</dbReference>
<dbReference type="GO" id="GO:0000049">
    <property type="term" value="F:tRNA binding"/>
    <property type="evidence" value="ECO:0007669"/>
    <property type="project" value="TreeGrafter"/>
</dbReference>
<evidence type="ECO:0000256" key="3">
    <source>
        <dbReference type="ARBA" id="ARBA00012808"/>
    </source>
</evidence>
<evidence type="ECO:0000259" key="16">
    <source>
        <dbReference type="PROSITE" id="PS51471"/>
    </source>
</evidence>
<dbReference type="PANTHER" id="PTHR13069:SF37">
    <property type="entry name" value="FIRE DANCER"/>
    <property type="match status" value="1"/>
</dbReference>
<comment type="function">
    <text evidence="11">Catalyzes the methylation of 5-carboxymethyl uridine to 5-methylcarboxymethyl uridine at the wobble position of the anticodon loop in tRNA via its methyltransferase domain. Catalyzes the last step in the formation of 5-methylcarboxymethyl uridine at the wobble position of the anticodon loop in target tRNA. Has a preference for tRNA(Arg) and tRNA(Glu), and does not bind tRNA(Lys). Binds tRNA and catalyzes the iron and alpha-ketoglutarate dependent hydroxylation of 5-methylcarboxymethyl uridine at the wobble position of the anticodon loop in tRNA via its dioxygenase domain, giving rise to 5-(S)-methoxycarbonylhydroxymethyluridine; has a preference for tRNA(Gly). Required for normal survival after DNA damage. May inhibit apoptosis and promote cell survival and angiogenesis.</text>
</comment>
<sequence>MPFKFYQTLFVANSSVLCGVSLEDLEKIFLPYDDSCKFVVFPRYRSYSFVEFSTAEKAEEALRNLQGKVPCELKSDALPFYIAFVDGVPKASRTSIRQLPPGLKLLKDFVSTEEESRLIEHIQLCLNSQKRLKSRSVVHFGYQFDYNKNDASSSAELPMPSCCDFVIDRMMREGIFKEKPDQLTVNIYEPGDGIPSHVDVHSPFGDTIVALSLMSDIVMEFRDGANTATVIETLLPRFSLLIMQGESRYRWKHGIRKRKYDIDPENQRLFKRNIRVSFTFRKVAHQKCHCQFIEYCDWDRDGTMRIPEDDEHGKELESQYVASVYESIADHFDVTRRSQWNAVKNFLASLPPGSVLYDTGCGNGKYLSPEGNLVKLKVGCDFSEKLCLIAHRKGSELVRGDVLALPFKDESADAVLSIAVIHHLSTENRRIAAVKEILRCLRPGGRACITVWSMEQKLRGSTSEYFKMRSNKRDVQVNKTCIKNRWDSGGRLRVHEGRNFTQQDMLVPFQGSDQRQFLRYYHLFVAEELERTVSSVRSCEVEKSMYEQGNWIVIVKKL</sequence>
<dbReference type="GO" id="GO:0030488">
    <property type="term" value="P:tRNA methylation"/>
    <property type="evidence" value="ECO:0007669"/>
    <property type="project" value="TreeGrafter"/>
</dbReference>
<evidence type="ECO:0000256" key="12">
    <source>
        <dbReference type="ARBA" id="ARBA00049786"/>
    </source>
</evidence>
<dbReference type="PANTHER" id="PTHR13069">
    <property type="entry name" value="ALKYLATED DNA REPAIR PROTEIN ALKB HOMOLOG 8"/>
    <property type="match status" value="1"/>
</dbReference>
<reference evidence="19" key="1">
    <citation type="submission" date="2017-02" db="UniProtKB">
        <authorList>
            <consortium name="WormBaseParasite"/>
        </authorList>
    </citation>
    <scope>IDENTIFICATION</scope>
</reference>
<evidence type="ECO:0000256" key="10">
    <source>
        <dbReference type="ARBA" id="ARBA00034996"/>
    </source>
</evidence>
<evidence type="ECO:0000313" key="17">
    <source>
        <dbReference type="EMBL" id="VDD86315.1"/>
    </source>
</evidence>
<reference evidence="17 18" key="2">
    <citation type="submission" date="2018-10" db="EMBL/GenBank/DDBJ databases">
        <authorList>
            <consortium name="Pathogen Informatics"/>
        </authorList>
    </citation>
    <scope>NUCLEOTIDE SEQUENCE [LARGE SCALE GENOMIC DNA]</scope>
</reference>
<accession>A0A0N4UW99</accession>
<dbReference type="InterPro" id="IPR012677">
    <property type="entry name" value="Nucleotide-bd_a/b_plait_sf"/>
</dbReference>
<dbReference type="EC" id="2.1.1.229" evidence="3"/>
<dbReference type="GO" id="GO:0002098">
    <property type="term" value="P:tRNA wobble uridine modification"/>
    <property type="evidence" value="ECO:0007669"/>
    <property type="project" value="TreeGrafter"/>
</dbReference>
<dbReference type="InterPro" id="IPR029063">
    <property type="entry name" value="SAM-dependent_MTases_sf"/>
</dbReference>
<dbReference type="InterPro" id="IPR027450">
    <property type="entry name" value="AlkB-like"/>
</dbReference>
<dbReference type="InterPro" id="IPR013216">
    <property type="entry name" value="Methyltransf_11"/>
</dbReference>
<dbReference type="SUPFAM" id="SSF53335">
    <property type="entry name" value="S-adenosyl-L-methionine-dependent methyltransferases"/>
    <property type="match status" value="1"/>
</dbReference>
<evidence type="ECO:0000256" key="8">
    <source>
        <dbReference type="ARBA" id="ARBA00023004"/>
    </source>
</evidence>
<dbReference type="Pfam" id="PF13532">
    <property type="entry name" value="2OG-FeII_Oxy_2"/>
    <property type="match status" value="1"/>
</dbReference>
<dbReference type="SUPFAM" id="SSF54928">
    <property type="entry name" value="RNA-binding domain, RBD"/>
    <property type="match status" value="1"/>
</dbReference>
<comment type="catalytic activity">
    <reaction evidence="10">
        <text>5-(carboxymethyl)uridine(34) in tRNA + S-adenosyl-L-methionine = 5-(2-methoxy-2-oxoethyl)uridine(34) in tRNA + S-adenosyl-L-homocysteine</text>
        <dbReference type="Rhea" id="RHEA:43208"/>
        <dbReference type="Rhea" id="RHEA-COMP:10407"/>
        <dbReference type="Rhea" id="RHEA-COMP:10408"/>
        <dbReference type="ChEBI" id="CHEBI:57856"/>
        <dbReference type="ChEBI" id="CHEBI:59789"/>
        <dbReference type="ChEBI" id="CHEBI:74851"/>
        <dbReference type="ChEBI" id="CHEBI:74882"/>
        <dbReference type="EC" id="2.1.1.229"/>
    </reaction>
</comment>
<proteinExistence type="inferred from homology"/>
<keyword evidence="9" id="KW-0511">Multifunctional enzyme</keyword>
<protein>
    <recommendedName>
        <fullName evidence="3">tRNA (carboxymethyluridine(34)-5-O)-methyltransferase</fullName>
        <ecNumber evidence="3">2.1.1.229</ecNumber>
    </recommendedName>
    <alternativeName>
        <fullName evidence="12">Alkylated DNA repair protein alkB homolog 8</fullName>
    </alternativeName>
    <alternativeName>
        <fullName evidence="13">S-adenosyl-L-methionine-dependent tRNA methyltransferase ALKBH8</fullName>
    </alternativeName>
</protein>
<dbReference type="InterPro" id="IPR037151">
    <property type="entry name" value="AlkB-like_sf"/>
</dbReference>
<keyword evidence="4" id="KW-0489">Methyltransferase</keyword>
<evidence type="ECO:0000256" key="1">
    <source>
        <dbReference type="ARBA" id="ARBA00001954"/>
    </source>
</evidence>
<evidence type="ECO:0000256" key="9">
    <source>
        <dbReference type="ARBA" id="ARBA00023268"/>
    </source>
</evidence>
<dbReference type="Gene3D" id="2.60.120.590">
    <property type="entry name" value="Alpha-ketoglutarate-dependent dioxygenase AlkB-like"/>
    <property type="match status" value="1"/>
</dbReference>
<evidence type="ECO:0000256" key="2">
    <source>
        <dbReference type="ARBA" id="ARBA00007879"/>
    </source>
</evidence>
<dbReference type="OrthoDB" id="271595at2759"/>
<keyword evidence="6" id="KW-0862">Zinc</keyword>
<evidence type="ECO:0000313" key="19">
    <source>
        <dbReference type="WBParaSite" id="EVEC_0000175001-mRNA-1"/>
    </source>
</evidence>
<feature type="domain" description="Fe2OG dioxygenase" evidence="16">
    <location>
        <begin position="179"/>
        <end position="284"/>
    </location>
</feature>
<organism evidence="19">
    <name type="scientific">Enterobius vermicularis</name>
    <name type="common">Human pinworm</name>
    <dbReference type="NCBI Taxonomy" id="51028"/>
    <lineage>
        <taxon>Eukaryota</taxon>
        <taxon>Metazoa</taxon>
        <taxon>Ecdysozoa</taxon>
        <taxon>Nematoda</taxon>
        <taxon>Chromadorea</taxon>
        <taxon>Rhabditida</taxon>
        <taxon>Spirurina</taxon>
        <taxon>Oxyuridomorpha</taxon>
        <taxon>Oxyuroidea</taxon>
        <taxon>Oxyuridae</taxon>
        <taxon>Enterobius</taxon>
    </lineage>
</organism>
<dbReference type="CDD" id="cd02440">
    <property type="entry name" value="AdoMet_MTases"/>
    <property type="match status" value="1"/>
</dbReference>
<dbReference type="PROSITE" id="PS51471">
    <property type="entry name" value="FE2OG_OXY"/>
    <property type="match status" value="1"/>
</dbReference>
<name>A0A0N4UW99_ENTVE</name>
<dbReference type="AlphaFoldDB" id="A0A0N4UW99"/>
<dbReference type="GO" id="GO:0005634">
    <property type="term" value="C:nucleus"/>
    <property type="evidence" value="ECO:0007669"/>
    <property type="project" value="TreeGrafter"/>
</dbReference>
<dbReference type="STRING" id="51028.A0A0N4UW99"/>
<dbReference type="Proteomes" id="UP000274131">
    <property type="component" value="Unassembled WGS sequence"/>
</dbReference>
<dbReference type="InterPro" id="IPR000504">
    <property type="entry name" value="RRM_dom"/>
</dbReference>